<organism evidence="13 14">
    <name type="scientific">Tianweitania sediminis</name>
    <dbReference type="NCBI Taxonomy" id="1502156"/>
    <lineage>
        <taxon>Bacteria</taxon>
        <taxon>Pseudomonadati</taxon>
        <taxon>Pseudomonadota</taxon>
        <taxon>Alphaproteobacteria</taxon>
        <taxon>Hyphomicrobiales</taxon>
        <taxon>Phyllobacteriaceae</taxon>
        <taxon>Tianweitania</taxon>
    </lineage>
</organism>
<dbReference type="Pfam" id="PF03033">
    <property type="entry name" value="Glyco_transf_28"/>
    <property type="match status" value="1"/>
</dbReference>
<evidence type="ECO:0000256" key="6">
    <source>
        <dbReference type="ARBA" id="ARBA00022984"/>
    </source>
</evidence>
<evidence type="ECO:0000256" key="1">
    <source>
        <dbReference type="ARBA" id="ARBA00022475"/>
    </source>
</evidence>
<dbReference type="Gene3D" id="3.40.50.2000">
    <property type="entry name" value="Glycogen Phosphorylase B"/>
    <property type="match status" value="2"/>
</dbReference>
<dbReference type="GO" id="GO:0050511">
    <property type="term" value="F:undecaprenyldiphospho-muramoylpentapeptide beta-N-acetylglucosaminyltransferase activity"/>
    <property type="evidence" value="ECO:0007669"/>
    <property type="project" value="UniProtKB-UniRule"/>
</dbReference>
<gene>
    <name evidence="10 13" type="primary">murG</name>
    <name evidence="13" type="ORF">J5Y06_11115</name>
</gene>
<evidence type="ECO:0000259" key="11">
    <source>
        <dbReference type="Pfam" id="PF03033"/>
    </source>
</evidence>
<accession>A0A8J7UJU5</accession>
<feature type="binding site" evidence="10">
    <location>
        <position position="170"/>
    </location>
    <ligand>
        <name>UDP-N-acetyl-alpha-D-glucosamine</name>
        <dbReference type="ChEBI" id="CHEBI:57705"/>
    </ligand>
</feature>
<comment type="catalytic activity">
    <reaction evidence="10">
        <text>di-trans,octa-cis-undecaprenyl diphospho-N-acetyl-alpha-D-muramoyl-L-alanyl-D-glutamyl-meso-2,6-diaminopimeloyl-D-alanyl-D-alanine + UDP-N-acetyl-alpha-D-glucosamine = di-trans,octa-cis-undecaprenyl diphospho-[N-acetyl-alpha-D-glucosaminyl-(1-&gt;4)]-N-acetyl-alpha-D-muramoyl-L-alanyl-D-glutamyl-meso-2,6-diaminopimeloyl-D-alanyl-D-alanine + UDP + H(+)</text>
        <dbReference type="Rhea" id="RHEA:31227"/>
        <dbReference type="ChEBI" id="CHEBI:15378"/>
        <dbReference type="ChEBI" id="CHEBI:57705"/>
        <dbReference type="ChEBI" id="CHEBI:58223"/>
        <dbReference type="ChEBI" id="CHEBI:61387"/>
        <dbReference type="ChEBI" id="CHEBI:61388"/>
        <dbReference type="EC" id="2.4.1.227"/>
    </reaction>
</comment>
<dbReference type="Pfam" id="PF04101">
    <property type="entry name" value="Glyco_tran_28_C"/>
    <property type="match status" value="1"/>
</dbReference>
<keyword evidence="5 10" id="KW-0133">Cell shape</keyword>
<dbReference type="EMBL" id="JAGIYY010000003">
    <property type="protein sequence ID" value="MBP0439200.1"/>
    <property type="molecule type" value="Genomic_DNA"/>
</dbReference>
<dbReference type="RefSeq" id="WP_209335236.1">
    <property type="nucleotide sequence ID" value="NZ_JAGIYY010000003.1"/>
</dbReference>
<keyword evidence="3 10" id="KW-0328">Glycosyltransferase</keyword>
<dbReference type="InterPro" id="IPR004276">
    <property type="entry name" value="GlycoTrans_28_N"/>
</dbReference>
<comment type="function">
    <text evidence="10">Cell wall formation. Catalyzes the transfer of a GlcNAc subunit on undecaprenyl-pyrophosphoryl-MurNAc-pentapeptide (lipid intermediate I) to form undecaprenyl-pyrophosphoryl-MurNAc-(pentapeptide)GlcNAc (lipid intermediate II).</text>
</comment>
<sequence length="380" mass="39678">MLDARATKGTVLLSAGGTGGHLFPAEALAHEMTGRGWTVHLVTDNRANRFSGSFPAAAVHQVSASTFGSRNPLALSRAVWTIWRGFRESTILINRLKPKIVIGFGGYPTLPPLYAATRRGVPTLIHEQNAVMGRANKGLAPRVTAIAGGFLPEGGGPHAAKVFATGNPVRPAVLEAAARPFNAPSAAEPFRLLVFGGSQGAQFFSQAIPAAVSLLPAPLRERLRIVQQARAEDEAEVRARYAELGLAVEVSPFFTDMAQRIADAHLVISRSGASTVSEVAVIGRPAMFVPYPYALDHDQAANAAALAASGGAEVHPQATLTPQRIADLLASRMEDAEGLAKMAAAARLAGKPNAAGLLADLAEAIAAGQTVEHIKQGGRP</sequence>
<evidence type="ECO:0000313" key="13">
    <source>
        <dbReference type="EMBL" id="MBP0439200.1"/>
    </source>
</evidence>
<evidence type="ECO:0000256" key="9">
    <source>
        <dbReference type="ARBA" id="ARBA00023316"/>
    </source>
</evidence>
<keyword evidence="7 10" id="KW-0472">Membrane</keyword>
<evidence type="ECO:0000256" key="2">
    <source>
        <dbReference type="ARBA" id="ARBA00022618"/>
    </source>
</evidence>
<dbReference type="GO" id="GO:0005975">
    <property type="term" value="P:carbohydrate metabolic process"/>
    <property type="evidence" value="ECO:0007669"/>
    <property type="project" value="InterPro"/>
</dbReference>
<dbReference type="PANTHER" id="PTHR21015">
    <property type="entry name" value="UDP-N-ACETYLGLUCOSAMINE--N-ACETYLMURAMYL-(PENTAPEPTIDE) PYROPHOSPHORYL-UNDECAPRENOL N-ACETYLGLUCOSAMINE TRANSFERASE 1"/>
    <property type="match status" value="1"/>
</dbReference>
<keyword evidence="9 10" id="KW-0961">Cell wall biogenesis/degradation</keyword>
<dbReference type="GO" id="GO:0009252">
    <property type="term" value="P:peptidoglycan biosynthetic process"/>
    <property type="evidence" value="ECO:0007669"/>
    <property type="project" value="UniProtKB-UniRule"/>
</dbReference>
<keyword evidence="14" id="KW-1185">Reference proteome</keyword>
<comment type="caution">
    <text evidence="10">Lacks conserved residue(s) required for the propagation of feature annotation.</text>
</comment>
<dbReference type="InterPro" id="IPR007235">
    <property type="entry name" value="Glyco_trans_28_C"/>
</dbReference>
<dbReference type="InterPro" id="IPR006009">
    <property type="entry name" value="GlcNAc_MurG"/>
</dbReference>
<protein>
    <recommendedName>
        <fullName evidence="10">UDP-N-acetylglucosamine--N-acetylmuramyl-(pentapeptide) pyrophosphoryl-undecaprenol N-acetylglucosamine transferase</fullName>
        <ecNumber evidence="10">2.4.1.227</ecNumber>
    </recommendedName>
    <alternativeName>
        <fullName evidence="10">Undecaprenyl-PP-MurNAc-pentapeptide-UDPGlcNAc GlcNAc transferase</fullName>
    </alternativeName>
</protein>
<dbReference type="GO" id="GO:0008360">
    <property type="term" value="P:regulation of cell shape"/>
    <property type="evidence" value="ECO:0007669"/>
    <property type="project" value="UniProtKB-KW"/>
</dbReference>
<feature type="domain" description="Glycosyl transferase family 28 C-terminal" evidence="12">
    <location>
        <begin position="192"/>
        <end position="355"/>
    </location>
</feature>
<dbReference type="AlphaFoldDB" id="A0A8J7UJU5"/>
<keyword evidence="8 10" id="KW-0131">Cell cycle</keyword>
<evidence type="ECO:0000256" key="10">
    <source>
        <dbReference type="HAMAP-Rule" id="MF_00033"/>
    </source>
</evidence>
<evidence type="ECO:0000256" key="7">
    <source>
        <dbReference type="ARBA" id="ARBA00023136"/>
    </source>
</evidence>
<name>A0A8J7UJU5_9HYPH</name>
<evidence type="ECO:0000256" key="3">
    <source>
        <dbReference type="ARBA" id="ARBA00022676"/>
    </source>
</evidence>
<dbReference type="GO" id="GO:0051301">
    <property type="term" value="P:cell division"/>
    <property type="evidence" value="ECO:0007669"/>
    <property type="project" value="UniProtKB-KW"/>
</dbReference>
<dbReference type="EC" id="2.4.1.227" evidence="10"/>
<comment type="pathway">
    <text evidence="10">Cell wall biogenesis; peptidoglycan biosynthesis.</text>
</comment>
<dbReference type="PANTHER" id="PTHR21015:SF22">
    <property type="entry name" value="GLYCOSYLTRANSFERASE"/>
    <property type="match status" value="1"/>
</dbReference>
<feature type="binding site" evidence="10">
    <location>
        <position position="198"/>
    </location>
    <ligand>
        <name>UDP-N-acetyl-alpha-D-glucosamine</name>
        <dbReference type="ChEBI" id="CHEBI:57705"/>
    </ligand>
</feature>
<evidence type="ECO:0000256" key="8">
    <source>
        <dbReference type="ARBA" id="ARBA00023306"/>
    </source>
</evidence>
<reference evidence="13" key="1">
    <citation type="submission" date="2021-03" db="EMBL/GenBank/DDBJ databases">
        <title>Genome sequencing and assembly of Tianweitania sediminis.</title>
        <authorList>
            <person name="Chhetri G."/>
        </authorList>
    </citation>
    <scope>NUCLEOTIDE SEQUENCE</scope>
    <source>
        <strain evidence="13">Z8</strain>
    </source>
</reference>
<evidence type="ECO:0000256" key="4">
    <source>
        <dbReference type="ARBA" id="ARBA00022679"/>
    </source>
</evidence>
<dbReference type="UniPathway" id="UPA00219"/>
<feature type="binding site" evidence="10">
    <location>
        <begin position="18"/>
        <end position="20"/>
    </location>
    <ligand>
        <name>UDP-N-acetyl-alpha-D-glucosamine</name>
        <dbReference type="ChEBI" id="CHEBI:57705"/>
    </ligand>
</feature>
<keyword evidence="2 10" id="KW-0132">Cell division</keyword>
<evidence type="ECO:0000259" key="12">
    <source>
        <dbReference type="Pfam" id="PF04101"/>
    </source>
</evidence>
<feature type="binding site" evidence="10">
    <location>
        <position position="129"/>
    </location>
    <ligand>
        <name>UDP-N-acetyl-alpha-D-glucosamine</name>
        <dbReference type="ChEBI" id="CHEBI:57705"/>
    </ligand>
</feature>
<comment type="subcellular location">
    <subcellularLocation>
        <location evidence="10">Cell membrane</location>
        <topology evidence="10">Peripheral membrane protein</topology>
        <orientation evidence="10">Cytoplasmic side</orientation>
    </subcellularLocation>
</comment>
<dbReference type="Proteomes" id="UP000666240">
    <property type="component" value="Unassembled WGS sequence"/>
</dbReference>
<keyword evidence="1 10" id="KW-1003">Cell membrane</keyword>
<evidence type="ECO:0000313" key="14">
    <source>
        <dbReference type="Proteomes" id="UP000666240"/>
    </source>
</evidence>
<keyword evidence="4 10" id="KW-0808">Transferase</keyword>
<comment type="similarity">
    <text evidence="10">Belongs to the glycosyltransferase 28 family. MurG subfamily.</text>
</comment>
<comment type="caution">
    <text evidence="13">The sequence shown here is derived from an EMBL/GenBank/DDBJ whole genome shotgun (WGS) entry which is preliminary data.</text>
</comment>
<dbReference type="CDD" id="cd03785">
    <property type="entry name" value="GT28_MurG"/>
    <property type="match status" value="1"/>
</dbReference>
<proteinExistence type="inferred from homology"/>
<dbReference type="NCBIfam" id="TIGR01133">
    <property type="entry name" value="murG"/>
    <property type="match status" value="1"/>
</dbReference>
<dbReference type="GO" id="GO:0005886">
    <property type="term" value="C:plasma membrane"/>
    <property type="evidence" value="ECO:0007669"/>
    <property type="project" value="UniProtKB-SubCell"/>
</dbReference>
<dbReference type="GO" id="GO:0071555">
    <property type="term" value="P:cell wall organization"/>
    <property type="evidence" value="ECO:0007669"/>
    <property type="project" value="UniProtKB-KW"/>
</dbReference>
<evidence type="ECO:0000256" key="5">
    <source>
        <dbReference type="ARBA" id="ARBA00022960"/>
    </source>
</evidence>
<dbReference type="SUPFAM" id="SSF53756">
    <property type="entry name" value="UDP-Glycosyltransferase/glycogen phosphorylase"/>
    <property type="match status" value="1"/>
</dbReference>
<feature type="binding site" evidence="10">
    <location>
        <position position="299"/>
    </location>
    <ligand>
        <name>UDP-N-acetyl-alpha-D-glucosamine</name>
        <dbReference type="ChEBI" id="CHEBI:57705"/>
    </ligand>
</feature>
<keyword evidence="6 10" id="KW-0573">Peptidoglycan synthesis</keyword>
<feature type="domain" description="Glycosyltransferase family 28 N-terminal" evidence="11">
    <location>
        <begin position="11"/>
        <end position="147"/>
    </location>
</feature>
<dbReference type="HAMAP" id="MF_00033">
    <property type="entry name" value="MurG"/>
    <property type="match status" value="1"/>
</dbReference>